<feature type="transmembrane region" description="Helical" evidence="8">
    <location>
        <begin position="179"/>
        <end position="198"/>
    </location>
</feature>
<dbReference type="RefSeq" id="WP_109693938.1">
    <property type="nucleotide sequence ID" value="NZ_QGDD01000005.1"/>
</dbReference>
<evidence type="ECO:0000256" key="4">
    <source>
        <dbReference type="ARBA" id="ARBA00022692"/>
    </source>
</evidence>
<dbReference type="Pfam" id="PF09594">
    <property type="entry name" value="GT87"/>
    <property type="match status" value="1"/>
</dbReference>
<evidence type="ECO:0008006" key="12">
    <source>
        <dbReference type="Google" id="ProtNLM"/>
    </source>
</evidence>
<dbReference type="Proteomes" id="UP000245507">
    <property type="component" value="Unassembled WGS sequence"/>
</dbReference>
<comment type="similarity">
    <text evidence="7">Belongs to the glycosyltransferase 87 family.</text>
</comment>
<evidence type="ECO:0000256" key="8">
    <source>
        <dbReference type="SAM" id="Phobius"/>
    </source>
</evidence>
<keyword evidence="5 8" id="KW-1133">Transmembrane helix</keyword>
<evidence type="ECO:0000256" key="9">
    <source>
        <dbReference type="SAM" id="SignalP"/>
    </source>
</evidence>
<dbReference type="AlphaFoldDB" id="A0A316TF73"/>
<evidence type="ECO:0000256" key="1">
    <source>
        <dbReference type="ARBA" id="ARBA00004651"/>
    </source>
</evidence>
<proteinExistence type="inferred from homology"/>
<keyword evidence="11" id="KW-1185">Reference proteome</keyword>
<dbReference type="PROSITE" id="PS51257">
    <property type="entry name" value="PROKAR_LIPOPROTEIN"/>
    <property type="match status" value="1"/>
</dbReference>
<dbReference type="InterPro" id="IPR018584">
    <property type="entry name" value="GT87"/>
</dbReference>
<sequence>MTVRQAALLLALVAGCVGAAVGGFPDLHVYRYGGESVLDRWPVYGSDDPVTGYPFTYPPIATVLFVPLAVVPGWVAAAGWTAAGAACLAATVVVVRRAQGRPVPGGPVVVVCVAALGTEPVWQNAAFGQVNLLVMAAVLVDLLGRERRWSGTLIGLVAAVKLTPLVFVVLLVLVGRRLAAARALVVFAAAAGIGLLAVPGASTYWTDQLLDPTRVGPPALAHNQSVTGALTRLLDGPPDTWLWIAVAGPVAAGVLVVAAGWWRRGDRALAACLGAVAMLLASPVSWSHHWVWAVPVALVLWERNRWAAAGWALVFVARPVLWPPWGEGRELDWSPVEHVLGNGYSLAALALAGWAAFALVRGREQEPETALRRTP</sequence>
<keyword evidence="6 8" id="KW-0472">Membrane</keyword>
<comment type="caution">
    <text evidence="10">The sequence shown here is derived from an EMBL/GenBank/DDBJ whole genome shotgun (WGS) entry which is preliminary data.</text>
</comment>
<evidence type="ECO:0000256" key="3">
    <source>
        <dbReference type="ARBA" id="ARBA00022679"/>
    </source>
</evidence>
<feature type="transmembrane region" description="Helical" evidence="8">
    <location>
        <begin position="74"/>
        <end position="95"/>
    </location>
</feature>
<feature type="transmembrane region" description="Helical" evidence="8">
    <location>
        <begin position="342"/>
        <end position="360"/>
    </location>
</feature>
<keyword evidence="2" id="KW-1003">Cell membrane</keyword>
<keyword evidence="9" id="KW-0732">Signal</keyword>
<feature type="transmembrane region" description="Helical" evidence="8">
    <location>
        <begin position="151"/>
        <end position="173"/>
    </location>
</feature>
<name>A0A316TF73_9ACTN</name>
<evidence type="ECO:0000313" key="10">
    <source>
        <dbReference type="EMBL" id="PWN02428.1"/>
    </source>
</evidence>
<dbReference type="GO" id="GO:0005886">
    <property type="term" value="C:plasma membrane"/>
    <property type="evidence" value="ECO:0007669"/>
    <property type="project" value="UniProtKB-SubCell"/>
</dbReference>
<gene>
    <name evidence="10" type="ORF">DJ010_11785</name>
</gene>
<protein>
    <recommendedName>
        <fullName evidence="12">DUF2029 domain-containing protein</fullName>
    </recommendedName>
</protein>
<keyword evidence="4 8" id="KW-0812">Transmembrane</keyword>
<evidence type="ECO:0000256" key="7">
    <source>
        <dbReference type="ARBA" id="ARBA00024033"/>
    </source>
</evidence>
<dbReference type="OrthoDB" id="9774600at2"/>
<dbReference type="EMBL" id="QGDD01000005">
    <property type="protein sequence ID" value="PWN02428.1"/>
    <property type="molecule type" value="Genomic_DNA"/>
</dbReference>
<evidence type="ECO:0000256" key="2">
    <source>
        <dbReference type="ARBA" id="ARBA00022475"/>
    </source>
</evidence>
<feature type="transmembrane region" description="Helical" evidence="8">
    <location>
        <begin position="241"/>
        <end position="262"/>
    </location>
</feature>
<evidence type="ECO:0000313" key="11">
    <source>
        <dbReference type="Proteomes" id="UP000245507"/>
    </source>
</evidence>
<reference evidence="10 11" key="1">
    <citation type="submission" date="2018-05" db="EMBL/GenBank/DDBJ databases">
        <title>Nocardioides silvaticus genome.</title>
        <authorList>
            <person name="Li C."/>
            <person name="Wang G."/>
        </authorList>
    </citation>
    <scope>NUCLEOTIDE SEQUENCE [LARGE SCALE GENOMIC DNA]</scope>
    <source>
        <strain evidence="10 11">CCTCC AB 2018079</strain>
    </source>
</reference>
<keyword evidence="3" id="KW-0808">Transferase</keyword>
<feature type="chain" id="PRO_5016456258" description="DUF2029 domain-containing protein" evidence="9">
    <location>
        <begin position="20"/>
        <end position="375"/>
    </location>
</feature>
<feature type="transmembrane region" description="Helical" evidence="8">
    <location>
        <begin position="268"/>
        <end position="286"/>
    </location>
</feature>
<dbReference type="GO" id="GO:0016758">
    <property type="term" value="F:hexosyltransferase activity"/>
    <property type="evidence" value="ECO:0007669"/>
    <property type="project" value="InterPro"/>
</dbReference>
<accession>A0A316TF73</accession>
<evidence type="ECO:0000256" key="5">
    <source>
        <dbReference type="ARBA" id="ARBA00022989"/>
    </source>
</evidence>
<organism evidence="10 11">
    <name type="scientific">Nocardioides silvaticus</name>
    <dbReference type="NCBI Taxonomy" id="2201891"/>
    <lineage>
        <taxon>Bacteria</taxon>
        <taxon>Bacillati</taxon>
        <taxon>Actinomycetota</taxon>
        <taxon>Actinomycetes</taxon>
        <taxon>Propionibacteriales</taxon>
        <taxon>Nocardioidaceae</taxon>
        <taxon>Nocardioides</taxon>
    </lineage>
</organism>
<evidence type="ECO:0000256" key="6">
    <source>
        <dbReference type="ARBA" id="ARBA00023136"/>
    </source>
</evidence>
<comment type="subcellular location">
    <subcellularLocation>
        <location evidence="1">Cell membrane</location>
        <topology evidence="1">Multi-pass membrane protein</topology>
    </subcellularLocation>
</comment>
<feature type="signal peptide" evidence="9">
    <location>
        <begin position="1"/>
        <end position="19"/>
    </location>
</feature>